<proteinExistence type="predicted"/>
<protein>
    <submittedName>
        <fullName evidence="3">Uncharacterized protein</fullName>
    </submittedName>
</protein>
<dbReference type="Proteomes" id="UP001595850">
    <property type="component" value="Unassembled WGS sequence"/>
</dbReference>
<dbReference type="RefSeq" id="WP_377285581.1">
    <property type="nucleotide sequence ID" value="NZ_JBHSBM010000010.1"/>
</dbReference>
<evidence type="ECO:0000313" key="4">
    <source>
        <dbReference type="Proteomes" id="UP001595850"/>
    </source>
</evidence>
<evidence type="ECO:0000256" key="1">
    <source>
        <dbReference type="SAM" id="MobiDB-lite"/>
    </source>
</evidence>
<keyword evidence="2" id="KW-0472">Membrane</keyword>
<keyword evidence="2" id="KW-0812">Transmembrane</keyword>
<feature type="transmembrane region" description="Helical" evidence="2">
    <location>
        <begin position="35"/>
        <end position="56"/>
    </location>
</feature>
<organism evidence="3 4">
    <name type="scientific">Planomonospora corallina</name>
    <dbReference type="NCBI Taxonomy" id="1806052"/>
    <lineage>
        <taxon>Bacteria</taxon>
        <taxon>Bacillati</taxon>
        <taxon>Actinomycetota</taxon>
        <taxon>Actinomycetes</taxon>
        <taxon>Streptosporangiales</taxon>
        <taxon>Streptosporangiaceae</taxon>
        <taxon>Planomonospora</taxon>
    </lineage>
</organism>
<evidence type="ECO:0000256" key="2">
    <source>
        <dbReference type="SAM" id="Phobius"/>
    </source>
</evidence>
<sequence length="111" mass="11616">MSIGRVLFLTFGCILLALGVGGSMADDEDPVEMQRAHIFTLGGIGLMIGGAACGAAERRPDRSARPLPPAAPPPHLPQGPAPMPGYGPQEQHPWPQAYDARQGHTAPYPPA</sequence>
<feature type="region of interest" description="Disordered" evidence="1">
    <location>
        <begin position="55"/>
        <end position="111"/>
    </location>
</feature>
<feature type="compositionally biased region" description="Pro residues" evidence="1">
    <location>
        <begin position="66"/>
        <end position="85"/>
    </location>
</feature>
<evidence type="ECO:0000313" key="3">
    <source>
        <dbReference type="EMBL" id="MFC4057556.1"/>
    </source>
</evidence>
<comment type="caution">
    <text evidence="3">The sequence shown here is derived from an EMBL/GenBank/DDBJ whole genome shotgun (WGS) entry which is preliminary data.</text>
</comment>
<keyword evidence="2" id="KW-1133">Transmembrane helix</keyword>
<name>A0ABV8I2W0_9ACTN</name>
<keyword evidence="4" id="KW-1185">Reference proteome</keyword>
<gene>
    <name evidence="3" type="ORF">ACFOWE_04585</name>
</gene>
<accession>A0ABV8I2W0</accession>
<reference evidence="4" key="1">
    <citation type="journal article" date="2019" name="Int. J. Syst. Evol. Microbiol.">
        <title>The Global Catalogue of Microorganisms (GCM) 10K type strain sequencing project: providing services to taxonomists for standard genome sequencing and annotation.</title>
        <authorList>
            <consortium name="The Broad Institute Genomics Platform"/>
            <consortium name="The Broad Institute Genome Sequencing Center for Infectious Disease"/>
            <person name="Wu L."/>
            <person name="Ma J."/>
        </authorList>
    </citation>
    <scope>NUCLEOTIDE SEQUENCE [LARGE SCALE GENOMIC DNA]</scope>
    <source>
        <strain evidence="4">TBRC 4489</strain>
    </source>
</reference>
<dbReference type="EMBL" id="JBHSBM010000010">
    <property type="protein sequence ID" value="MFC4057556.1"/>
    <property type="molecule type" value="Genomic_DNA"/>
</dbReference>